<name>A0A9W7MUX3_HIBTR</name>
<dbReference type="Proteomes" id="UP001165190">
    <property type="component" value="Unassembled WGS sequence"/>
</dbReference>
<dbReference type="PANTHER" id="PTHR47592">
    <property type="entry name" value="PBF68 PROTEIN"/>
    <property type="match status" value="1"/>
</dbReference>
<organism evidence="3 4">
    <name type="scientific">Hibiscus trionum</name>
    <name type="common">Flower of an hour</name>
    <dbReference type="NCBI Taxonomy" id="183268"/>
    <lineage>
        <taxon>Eukaryota</taxon>
        <taxon>Viridiplantae</taxon>
        <taxon>Streptophyta</taxon>
        <taxon>Embryophyta</taxon>
        <taxon>Tracheophyta</taxon>
        <taxon>Spermatophyta</taxon>
        <taxon>Magnoliopsida</taxon>
        <taxon>eudicotyledons</taxon>
        <taxon>Gunneridae</taxon>
        <taxon>Pentapetalae</taxon>
        <taxon>rosids</taxon>
        <taxon>malvids</taxon>
        <taxon>Malvales</taxon>
        <taxon>Malvaceae</taxon>
        <taxon>Malvoideae</taxon>
        <taxon>Hibiscus</taxon>
    </lineage>
</organism>
<sequence length="283" mass="33200">MHGVTFALTENLSPTTSEKQIECWIHANKVCRHNIIFTLSNELFDVYCPYKESKEIWDNMILSYTAEDVGKQKFIIEKFYRWEMTEDVEVKVQINEYHKLLEDLKSENITLPEEFVAELLIEKLPPSCNDYKQQLKHKHKHKQLSLKELITRIIIEKINRKEVMNANKREFTTRANLIEENAKRGMGFRHNSRFRNHAMPKSNNSRNNVMPINHAMPKFNNPTFKKKGNCCYVCGKLGHYAHQCRHQKGRHKNHAQSHVNLVKADEIIVAIVSQANIVTNMTE</sequence>
<dbReference type="Pfam" id="PF14223">
    <property type="entry name" value="Retrotran_gag_2"/>
    <property type="match status" value="1"/>
</dbReference>
<evidence type="ECO:0000256" key="1">
    <source>
        <dbReference type="PROSITE-ProRule" id="PRU00047"/>
    </source>
</evidence>
<dbReference type="EMBL" id="BSYR01000064">
    <property type="protein sequence ID" value="GMJ12565.1"/>
    <property type="molecule type" value="Genomic_DNA"/>
</dbReference>
<protein>
    <recommendedName>
        <fullName evidence="2">CCHC-type domain-containing protein</fullName>
    </recommendedName>
</protein>
<evidence type="ECO:0000259" key="2">
    <source>
        <dbReference type="PROSITE" id="PS50158"/>
    </source>
</evidence>
<keyword evidence="1" id="KW-0862">Zinc</keyword>
<keyword evidence="4" id="KW-1185">Reference proteome</keyword>
<dbReference type="PANTHER" id="PTHR47592:SF27">
    <property type="entry name" value="OS08G0421700 PROTEIN"/>
    <property type="match status" value="1"/>
</dbReference>
<dbReference type="InterPro" id="IPR036875">
    <property type="entry name" value="Znf_CCHC_sf"/>
</dbReference>
<dbReference type="InterPro" id="IPR001878">
    <property type="entry name" value="Znf_CCHC"/>
</dbReference>
<feature type="domain" description="CCHC-type" evidence="2">
    <location>
        <begin position="231"/>
        <end position="245"/>
    </location>
</feature>
<dbReference type="OrthoDB" id="1432175at2759"/>
<dbReference type="GO" id="GO:0003676">
    <property type="term" value="F:nucleic acid binding"/>
    <property type="evidence" value="ECO:0007669"/>
    <property type="project" value="InterPro"/>
</dbReference>
<dbReference type="SUPFAM" id="SSF57756">
    <property type="entry name" value="Retrovirus zinc finger-like domains"/>
    <property type="match status" value="1"/>
</dbReference>
<reference evidence="3" key="1">
    <citation type="submission" date="2023-05" db="EMBL/GenBank/DDBJ databases">
        <title>Genome and transcriptome analyses reveal genes involved in the formation of fine ridges on petal epidermal cells in Hibiscus trionum.</title>
        <authorList>
            <person name="Koshimizu S."/>
            <person name="Masuda S."/>
            <person name="Ishii T."/>
            <person name="Shirasu K."/>
            <person name="Hoshino A."/>
            <person name="Arita M."/>
        </authorList>
    </citation>
    <scope>NUCLEOTIDE SEQUENCE</scope>
    <source>
        <strain evidence="3">Hamamatsu line</strain>
    </source>
</reference>
<comment type="caution">
    <text evidence="3">The sequence shown here is derived from an EMBL/GenBank/DDBJ whole genome shotgun (WGS) entry which is preliminary data.</text>
</comment>
<keyword evidence="1" id="KW-0479">Metal-binding</keyword>
<proteinExistence type="predicted"/>
<evidence type="ECO:0000313" key="3">
    <source>
        <dbReference type="EMBL" id="GMJ12565.1"/>
    </source>
</evidence>
<dbReference type="PROSITE" id="PS50158">
    <property type="entry name" value="ZF_CCHC"/>
    <property type="match status" value="1"/>
</dbReference>
<evidence type="ECO:0000313" key="4">
    <source>
        <dbReference type="Proteomes" id="UP001165190"/>
    </source>
</evidence>
<keyword evidence="1" id="KW-0863">Zinc-finger</keyword>
<gene>
    <name evidence="3" type="ORF">HRI_004925700</name>
</gene>
<accession>A0A9W7MUX3</accession>
<dbReference type="GO" id="GO:0008270">
    <property type="term" value="F:zinc ion binding"/>
    <property type="evidence" value="ECO:0007669"/>
    <property type="project" value="UniProtKB-KW"/>
</dbReference>
<dbReference type="AlphaFoldDB" id="A0A9W7MUX3"/>